<evidence type="ECO:0000256" key="1">
    <source>
        <dbReference type="ARBA" id="ARBA00023015"/>
    </source>
</evidence>
<dbReference type="Pfam" id="PF12833">
    <property type="entry name" value="HTH_18"/>
    <property type="match status" value="1"/>
</dbReference>
<proteinExistence type="predicted"/>
<keyword evidence="3" id="KW-0804">Transcription</keyword>
<dbReference type="PROSITE" id="PS01124">
    <property type="entry name" value="HTH_ARAC_FAMILY_2"/>
    <property type="match status" value="1"/>
</dbReference>
<dbReference type="KEGG" id="osg:BST96_02565"/>
<dbReference type="GO" id="GO:0000976">
    <property type="term" value="F:transcription cis-regulatory region binding"/>
    <property type="evidence" value="ECO:0007669"/>
    <property type="project" value="TreeGrafter"/>
</dbReference>
<evidence type="ECO:0000256" key="2">
    <source>
        <dbReference type="ARBA" id="ARBA00023125"/>
    </source>
</evidence>
<dbReference type="EMBL" id="CP019343">
    <property type="protein sequence ID" value="ARN73086.1"/>
    <property type="molecule type" value="Genomic_DNA"/>
</dbReference>
<feature type="domain" description="HTH araC/xylS-type" evidence="4">
    <location>
        <begin position="18"/>
        <end position="117"/>
    </location>
</feature>
<dbReference type="GO" id="GO:0005829">
    <property type="term" value="C:cytosol"/>
    <property type="evidence" value="ECO:0007669"/>
    <property type="project" value="TreeGrafter"/>
</dbReference>
<dbReference type="PANTHER" id="PTHR47894">
    <property type="entry name" value="HTH-TYPE TRANSCRIPTIONAL REGULATOR GADX"/>
    <property type="match status" value="1"/>
</dbReference>
<dbReference type="PRINTS" id="PR00032">
    <property type="entry name" value="HTHARAC"/>
</dbReference>
<dbReference type="SMART" id="SM00342">
    <property type="entry name" value="HTH_ARAC"/>
    <property type="match status" value="1"/>
</dbReference>
<evidence type="ECO:0000259" key="4">
    <source>
        <dbReference type="PROSITE" id="PS01124"/>
    </source>
</evidence>
<dbReference type="AlphaFoldDB" id="A0A1X9N5T2"/>
<organism evidence="5 6">
    <name type="scientific">Oceanicoccus sagamiensis</name>
    <dbReference type="NCBI Taxonomy" id="716816"/>
    <lineage>
        <taxon>Bacteria</taxon>
        <taxon>Pseudomonadati</taxon>
        <taxon>Pseudomonadota</taxon>
        <taxon>Gammaproteobacteria</taxon>
        <taxon>Cellvibrionales</taxon>
        <taxon>Spongiibacteraceae</taxon>
        <taxon>Oceanicoccus</taxon>
    </lineage>
</organism>
<keyword evidence="6" id="KW-1185">Reference proteome</keyword>
<reference evidence="5 6" key="1">
    <citation type="submission" date="2016-11" db="EMBL/GenBank/DDBJ databases">
        <title>Trade-off between light-utilization and light-protection in marine flavobacteria.</title>
        <authorList>
            <person name="Kumagai Y."/>
        </authorList>
    </citation>
    <scope>NUCLEOTIDE SEQUENCE [LARGE SCALE GENOMIC DNA]</scope>
    <source>
        <strain evidence="5 6">NBRC 107125</strain>
    </source>
</reference>
<dbReference type="InterPro" id="IPR018060">
    <property type="entry name" value="HTH_AraC"/>
</dbReference>
<dbReference type="InterPro" id="IPR020449">
    <property type="entry name" value="Tscrpt_reg_AraC-type_HTH"/>
</dbReference>
<dbReference type="Gene3D" id="1.10.10.60">
    <property type="entry name" value="Homeodomain-like"/>
    <property type="match status" value="1"/>
</dbReference>
<dbReference type="PANTHER" id="PTHR47894:SF1">
    <property type="entry name" value="HTH-TYPE TRANSCRIPTIONAL REGULATOR VQSM"/>
    <property type="match status" value="1"/>
</dbReference>
<dbReference type="STRING" id="716816.BST96_02565"/>
<accession>A0A1X9N5T2</accession>
<keyword evidence="1" id="KW-0805">Transcription regulation</keyword>
<dbReference type="Proteomes" id="UP000193450">
    <property type="component" value="Chromosome"/>
</dbReference>
<dbReference type="OrthoDB" id="5582699at2"/>
<evidence type="ECO:0000256" key="3">
    <source>
        <dbReference type="ARBA" id="ARBA00023163"/>
    </source>
</evidence>
<evidence type="ECO:0000313" key="5">
    <source>
        <dbReference type="EMBL" id="ARN73086.1"/>
    </source>
</evidence>
<sequence>MLFFIYQKITMTPMTYQQKVKSAIGSTLDFNSLPSQEAVARQLHMSARTLTRRLRAENTSFKQVLDLYIEQMIMPLIDDCQYGIEDVARRSGYATKESFTHAFYRWKGVTPTEYRRRIMLAATG</sequence>
<gene>
    <name evidence="5" type="ORF">BST96_02565</name>
</gene>
<keyword evidence="2" id="KW-0238">DNA-binding</keyword>
<dbReference type="GO" id="GO:0003700">
    <property type="term" value="F:DNA-binding transcription factor activity"/>
    <property type="evidence" value="ECO:0007669"/>
    <property type="project" value="InterPro"/>
</dbReference>
<evidence type="ECO:0000313" key="6">
    <source>
        <dbReference type="Proteomes" id="UP000193450"/>
    </source>
</evidence>
<name>A0A1X9N5T2_9GAMM</name>
<dbReference type="InterPro" id="IPR009057">
    <property type="entry name" value="Homeodomain-like_sf"/>
</dbReference>
<protein>
    <recommendedName>
        <fullName evidence="4">HTH araC/xylS-type domain-containing protein</fullName>
    </recommendedName>
</protein>
<dbReference type="SUPFAM" id="SSF46689">
    <property type="entry name" value="Homeodomain-like"/>
    <property type="match status" value="1"/>
</dbReference>